<feature type="domain" description="HNH nuclease" evidence="1">
    <location>
        <begin position="26"/>
        <end position="80"/>
    </location>
</feature>
<evidence type="ECO:0000313" key="3">
    <source>
        <dbReference type="Proteomes" id="UP000346198"/>
    </source>
</evidence>
<proteinExistence type="predicted"/>
<evidence type="ECO:0000259" key="1">
    <source>
        <dbReference type="Pfam" id="PF13391"/>
    </source>
</evidence>
<organism evidence="2 3">
    <name type="scientific">Pontiella sulfatireligans</name>
    <dbReference type="NCBI Taxonomy" id="2750658"/>
    <lineage>
        <taxon>Bacteria</taxon>
        <taxon>Pseudomonadati</taxon>
        <taxon>Kiritimatiellota</taxon>
        <taxon>Kiritimatiellia</taxon>
        <taxon>Kiritimatiellales</taxon>
        <taxon>Pontiellaceae</taxon>
        <taxon>Pontiella</taxon>
    </lineage>
</organism>
<accession>A0A6C2UIA1</accession>
<dbReference type="RefSeq" id="WP_136060574.1">
    <property type="nucleotide sequence ID" value="NZ_CAAHFH010000001.1"/>
</dbReference>
<dbReference type="Proteomes" id="UP000346198">
    <property type="component" value="Unassembled WGS sequence"/>
</dbReference>
<dbReference type="InterPro" id="IPR003615">
    <property type="entry name" value="HNH_nuc"/>
</dbReference>
<dbReference type="CDD" id="cd00085">
    <property type="entry name" value="HNHc"/>
    <property type="match status" value="1"/>
</dbReference>
<dbReference type="AlphaFoldDB" id="A0A6C2UIA1"/>
<keyword evidence="3" id="KW-1185">Reference proteome</keyword>
<gene>
    <name evidence="2" type="ORF">SCARR_01208</name>
</gene>
<dbReference type="EMBL" id="CAAHFH010000001">
    <property type="protein sequence ID" value="VGO19151.1"/>
    <property type="molecule type" value="Genomic_DNA"/>
</dbReference>
<protein>
    <recommendedName>
        <fullName evidence="1">HNH nuclease domain-containing protein</fullName>
    </recommendedName>
</protein>
<name>A0A6C2UIA1_9BACT</name>
<sequence length="137" mass="15517">MNFLKWFHRWGKCGKHHFIGLTPFPCCISGLRVETSVNASLIDACHIVPFSQSHDDTISNGLALCPTLHRAFDRGLVAIDPESFTVLVSKRLSEPVTSTYSIGQFDGQQIQLPADRRYFPGQKNLQEHLLRFAENFQ</sequence>
<reference evidence="2 3" key="1">
    <citation type="submission" date="2019-04" db="EMBL/GenBank/DDBJ databases">
        <authorList>
            <person name="Van Vliet M D."/>
        </authorList>
    </citation>
    <scope>NUCLEOTIDE SEQUENCE [LARGE SCALE GENOMIC DNA]</scope>
    <source>
        <strain evidence="2 3">F21</strain>
    </source>
</reference>
<evidence type="ECO:0000313" key="2">
    <source>
        <dbReference type="EMBL" id="VGO19151.1"/>
    </source>
</evidence>
<dbReference type="Pfam" id="PF13391">
    <property type="entry name" value="HNH_2"/>
    <property type="match status" value="1"/>
</dbReference>